<reference evidence="2 3" key="1">
    <citation type="submission" date="2019-05" db="EMBL/GenBank/DDBJ databases">
        <title>Emergence of the Ug99 lineage of the wheat stem rust pathogen through somatic hybridization.</title>
        <authorList>
            <person name="Li F."/>
            <person name="Upadhyaya N.M."/>
            <person name="Sperschneider J."/>
            <person name="Matny O."/>
            <person name="Nguyen-Phuc H."/>
            <person name="Mago R."/>
            <person name="Raley C."/>
            <person name="Miller M.E."/>
            <person name="Silverstein K.A.T."/>
            <person name="Henningsen E."/>
            <person name="Hirsch C.D."/>
            <person name="Visser B."/>
            <person name="Pretorius Z.A."/>
            <person name="Steffenson B.J."/>
            <person name="Schwessinger B."/>
            <person name="Dodds P.N."/>
            <person name="Figueroa M."/>
        </authorList>
    </citation>
    <scope>NUCLEOTIDE SEQUENCE [LARGE SCALE GENOMIC DNA]</scope>
    <source>
        <strain evidence="2">21-0</strain>
    </source>
</reference>
<dbReference type="Proteomes" id="UP000324748">
    <property type="component" value="Unassembled WGS sequence"/>
</dbReference>
<evidence type="ECO:0000313" key="2">
    <source>
        <dbReference type="EMBL" id="KAA1094023.1"/>
    </source>
</evidence>
<comment type="caution">
    <text evidence="2">The sequence shown here is derived from an EMBL/GenBank/DDBJ whole genome shotgun (WGS) entry which is preliminary data.</text>
</comment>
<name>A0A5B0NYI9_PUCGR</name>
<feature type="region of interest" description="Disordered" evidence="1">
    <location>
        <begin position="11"/>
        <end position="71"/>
    </location>
</feature>
<proteinExistence type="predicted"/>
<dbReference type="EMBL" id="VSWC01000079">
    <property type="protein sequence ID" value="KAA1094023.1"/>
    <property type="molecule type" value="Genomic_DNA"/>
</dbReference>
<sequence length="197" mass="22446">MLKLGLLMGRPMGSPFLEKPDPTHHGSPSGPTQLGQKIGKSGLVPPHPDPDSSWVGSNRGSTRPMLTPSWEQPRTRHPVLRFHVVCCIPRCTLLLHVYGKQHTIQIPKAKKKELCHPHSRFLLASRPHEQDDESEAPIAGFLMWKFDFEECFSTEEGQIEVVYCVESKTFQSRRVVQLNLCKSHNTRIRIIQINERI</sequence>
<evidence type="ECO:0000313" key="3">
    <source>
        <dbReference type="Proteomes" id="UP000324748"/>
    </source>
</evidence>
<evidence type="ECO:0000256" key="1">
    <source>
        <dbReference type="SAM" id="MobiDB-lite"/>
    </source>
</evidence>
<keyword evidence="3" id="KW-1185">Reference proteome</keyword>
<protein>
    <submittedName>
        <fullName evidence="2">Uncharacterized protein</fullName>
    </submittedName>
</protein>
<organism evidence="2 3">
    <name type="scientific">Puccinia graminis f. sp. tritici</name>
    <dbReference type="NCBI Taxonomy" id="56615"/>
    <lineage>
        <taxon>Eukaryota</taxon>
        <taxon>Fungi</taxon>
        <taxon>Dikarya</taxon>
        <taxon>Basidiomycota</taxon>
        <taxon>Pucciniomycotina</taxon>
        <taxon>Pucciniomycetes</taxon>
        <taxon>Pucciniales</taxon>
        <taxon>Pucciniaceae</taxon>
        <taxon>Puccinia</taxon>
    </lineage>
</organism>
<dbReference type="AlphaFoldDB" id="A0A5B0NYI9"/>
<gene>
    <name evidence="2" type="ORF">PGT21_006566</name>
</gene>
<accession>A0A5B0NYI9</accession>
<dbReference type="OrthoDB" id="424551at2759"/>